<comment type="caution">
    <text evidence="1">The sequence shown here is derived from an EMBL/GenBank/DDBJ whole genome shotgun (WGS) entry which is preliminary data.</text>
</comment>
<dbReference type="AlphaFoldDB" id="A0AAD6ACJ7"/>
<feature type="non-terminal residue" evidence="1">
    <location>
        <position position="1"/>
    </location>
</feature>
<evidence type="ECO:0000313" key="1">
    <source>
        <dbReference type="EMBL" id="KAJ4922291.1"/>
    </source>
</evidence>
<organism evidence="1 2">
    <name type="scientific">Pogonophryne albipinna</name>
    <dbReference type="NCBI Taxonomy" id="1090488"/>
    <lineage>
        <taxon>Eukaryota</taxon>
        <taxon>Metazoa</taxon>
        <taxon>Chordata</taxon>
        <taxon>Craniata</taxon>
        <taxon>Vertebrata</taxon>
        <taxon>Euteleostomi</taxon>
        <taxon>Actinopterygii</taxon>
        <taxon>Neopterygii</taxon>
        <taxon>Teleostei</taxon>
        <taxon>Neoteleostei</taxon>
        <taxon>Acanthomorphata</taxon>
        <taxon>Eupercaria</taxon>
        <taxon>Perciformes</taxon>
        <taxon>Notothenioidei</taxon>
        <taxon>Pogonophryne</taxon>
    </lineage>
</organism>
<protein>
    <submittedName>
        <fullName evidence="1">Uncharacterized protein</fullName>
    </submittedName>
</protein>
<dbReference type="Proteomes" id="UP001219934">
    <property type="component" value="Unassembled WGS sequence"/>
</dbReference>
<name>A0AAD6ACJ7_9TELE</name>
<dbReference type="EMBL" id="JAPTMU010000078">
    <property type="protein sequence ID" value="KAJ4922291.1"/>
    <property type="molecule type" value="Genomic_DNA"/>
</dbReference>
<accession>A0AAD6ACJ7</accession>
<evidence type="ECO:0000313" key="2">
    <source>
        <dbReference type="Proteomes" id="UP001219934"/>
    </source>
</evidence>
<keyword evidence="2" id="KW-1185">Reference proteome</keyword>
<gene>
    <name evidence="1" type="ORF">JOQ06_024329</name>
</gene>
<sequence length="53" mass="5591">KMSLGSDPRCSAAEISIDVGLGSGSMQTDGEEDGVGLWEEGEMVVDRSCRDID</sequence>
<proteinExistence type="predicted"/>
<reference evidence="1" key="1">
    <citation type="submission" date="2022-11" db="EMBL/GenBank/DDBJ databases">
        <title>Chromosome-level genome of Pogonophryne albipinna.</title>
        <authorList>
            <person name="Jo E."/>
        </authorList>
    </citation>
    <scope>NUCLEOTIDE SEQUENCE</scope>
    <source>
        <strain evidence="1">SGF0006</strain>
        <tissue evidence="1">Muscle</tissue>
    </source>
</reference>